<dbReference type="GO" id="GO:1901681">
    <property type="term" value="F:sulfur compound binding"/>
    <property type="evidence" value="ECO:0007669"/>
    <property type="project" value="InterPro"/>
</dbReference>
<dbReference type="OrthoDB" id="9802127at2"/>
<dbReference type="PROSITE" id="PS00757">
    <property type="entry name" value="PROK_SULFATE_BIND_2"/>
    <property type="match status" value="1"/>
</dbReference>
<protein>
    <submittedName>
        <fullName evidence="6">Sulfate ABC transporter substrate-binding protein</fullName>
    </submittedName>
</protein>
<keyword evidence="3" id="KW-0813">Transport</keyword>
<dbReference type="NCBIfam" id="TIGR00971">
    <property type="entry name" value="3a0106s03"/>
    <property type="match status" value="1"/>
</dbReference>
<comment type="subcellular location">
    <subcellularLocation>
        <location evidence="1">Periplasm</location>
    </subcellularLocation>
</comment>
<evidence type="ECO:0000256" key="1">
    <source>
        <dbReference type="ARBA" id="ARBA00004418"/>
    </source>
</evidence>
<accession>A0A399IV15</accession>
<dbReference type="Gene3D" id="3.40.190.10">
    <property type="entry name" value="Periplasmic binding protein-like II"/>
    <property type="match status" value="2"/>
</dbReference>
<dbReference type="NCBIfam" id="NF008022">
    <property type="entry name" value="PRK10752.1"/>
    <property type="match status" value="1"/>
</dbReference>
<evidence type="ECO:0000256" key="4">
    <source>
        <dbReference type="ARBA" id="ARBA00022729"/>
    </source>
</evidence>
<dbReference type="AlphaFoldDB" id="A0A399IV15"/>
<dbReference type="PANTHER" id="PTHR30368:SF2">
    <property type="entry name" value="SULFATE-BINDING PROTEIN"/>
    <property type="match status" value="1"/>
</dbReference>
<evidence type="ECO:0000313" key="7">
    <source>
        <dbReference type="Proteomes" id="UP000265848"/>
    </source>
</evidence>
<proteinExistence type="inferred from homology"/>
<evidence type="ECO:0000256" key="2">
    <source>
        <dbReference type="ARBA" id="ARBA00006099"/>
    </source>
</evidence>
<keyword evidence="7" id="KW-1185">Reference proteome</keyword>
<gene>
    <name evidence="6" type="ORF">DL237_19670</name>
</gene>
<organism evidence="6 7">
    <name type="scientific">Pseudooceanicola sediminis</name>
    <dbReference type="NCBI Taxonomy" id="2211117"/>
    <lineage>
        <taxon>Bacteria</taxon>
        <taxon>Pseudomonadati</taxon>
        <taxon>Pseudomonadota</taxon>
        <taxon>Alphaproteobacteria</taxon>
        <taxon>Rhodobacterales</taxon>
        <taxon>Paracoccaceae</taxon>
        <taxon>Pseudooceanicola</taxon>
    </lineage>
</organism>
<comment type="similarity">
    <text evidence="2">Belongs to the prokaryotic sulfate-binding protein family.</text>
</comment>
<keyword evidence="4" id="KW-0732">Signal</keyword>
<keyword evidence="5" id="KW-0574">Periplasm</keyword>
<name>A0A399IV15_9RHOB</name>
<dbReference type="InterPro" id="IPR005669">
    <property type="entry name" value="Thiosulph/SO4-bd"/>
</dbReference>
<dbReference type="GO" id="GO:0042597">
    <property type="term" value="C:periplasmic space"/>
    <property type="evidence" value="ECO:0007669"/>
    <property type="project" value="UniProtKB-SubCell"/>
</dbReference>
<dbReference type="GO" id="GO:1902358">
    <property type="term" value="P:sulfate transmembrane transport"/>
    <property type="evidence" value="ECO:0007669"/>
    <property type="project" value="InterPro"/>
</dbReference>
<dbReference type="EMBL" id="QWJJ01000026">
    <property type="protein sequence ID" value="RII36953.1"/>
    <property type="molecule type" value="Genomic_DNA"/>
</dbReference>
<evidence type="ECO:0000313" key="6">
    <source>
        <dbReference type="EMBL" id="RII36953.1"/>
    </source>
</evidence>
<reference evidence="6 7" key="1">
    <citation type="submission" date="2018-08" db="EMBL/GenBank/DDBJ databases">
        <title>Pseudooceanicola sediminis CY03 in the family Rhodobacteracea.</title>
        <authorList>
            <person name="Zhang Y.-J."/>
        </authorList>
    </citation>
    <scope>NUCLEOTIDE SEQUENCE [LARGE SCALE GENOMIC DNA]</scope>
    <source>
        <strain evidence="6 7">CY03</strain>
    </source>
</reference>
<dbReference type="SUPFAM" id="SSF53850">
    <property type="entry name" value="Periplasmic binding protein-like II"/>
    <property type="match status" value="1"/>
</dbReference>
<evidence type="ECO:0000256" key="3">
    <source>
        <dbReference type="ARBA" id="ARBA00022448"/>
    </source>
</evidence>
<dbReference type="Pfam" id="PF13531">
    <property type="entry name" value="SBP_bac_11"/>
    <property type="match status" value="1"/>
</dbReference>
<dbReference type="Proteomes" id="UP000265848">
    <property type="component" value="Unassembled WGS sequence"/>
</dbReference>
<evidence type="ECO:0000256" key="5">
    <source>
        <dbReference type="ARBA" id="ARBA00022764"/>
    </source>
</evidence>
<sequence>MSRTRPLSRTHAPRMNISFRRLALATLFAGGTAIVIVPALPGAALADTKLLNVSYDPTREFYRAYDAMFAEWWQAQGNPPVTIEQSHGGSGAQARAVIEGLDAQIVTLALASDIDAIAERTPALPKDWQSKLPHNAAPYTSTIVFLVRKGNPKGIKDWGDLIGDGVQVITPNPKTSGGARWNVLAAWGWALKQPGGSAETAKAYLAELFSHVPVLDSGARGATTTFAQRGVGDVLLAWENEAFLAQAEMGADAFDIVVPSVSILAEPPVALVEGNLTDDAQRAAAQAYLDHLYSPEAQALALANYYRAWDTSQAAPEDIARFPDLDLVTIDDFGGWAKAQPEFFGNGGIFDQIYAE</sequence>
<dbReference type="CDD" id="cd01005">
    <property type="entry name" value="PBP2_CysP"/>
    <property type="match status" value="1"/>
</dbReference>
<dbReference type="GO" id="GO:0140104">
    <property type="term" value="F:molecular carrier activity"/>
    <property type="evidence" value="ECO:0007669"/>
    <property type="project" value="InterPro"/>
</dbReference>
<dbReference type="PANTHER" id="PTHR30368">
    <property type="entry name" value="SULFATE-BINDING PROTEIN"/>
    <property type="match status" value="1"/>
</dbReference>
<dbReference type="InterPro" id="IPR034408">
    <property type="entry name" value="Sulphate/thiosulphate_BS"/>
</dbReference>
<comment type="caution">
    <text evidence="6">The sequence shown here is derived from an EMBL/GenBank/DDBJ whole genome shotgun (WGS) entry which is preliminary data.</text>
</comment>